<reference evidence="2" key="1">
    <citation type="journal article" date="2012" name="Nat. Biotechnol.">
        <title>Reference genome sequence of the model plant Setaria.</title>
        <authorList>
            <person name="Bennetzen J.L."/>
            <person name="Schmutz J."/>
            <person name="Wang H."/>
            <person name="Percifield R."/>
            <person name="Hawkins J."/>
            <person name="Pontaroli A.C."/>
            <person name="Estep M."/>
            <person name="Feng L."/>
            <person name="Vaughn J.N."/>
            <person name="Grimwood J."/>
            <person name="Jenkins J."/>
            <person name="Barry K."/>
            <person name="Lindquist E."/>
            <person name="Hellsten U."/>
            <person name="Deshpande S."/>
            <person name="Wang X."/>
            <person name="Wu X."/>
            <person name="Mitros T."/>
            <person name="Triplett J."/>
            <person name="Yang X."/>
            <person name="Ye C.Y."/>
            <person name="Mauro-Herrera M."/>
            <person name="Wang L."/>
            <person name="Li P."/>
            <person name="Sharma M."/>
            <person name="Sharma R."/>
            <person name="Ronald P.C."/>
            <person name="Panaud O."/>
            <person name="Kellogg E.A."/>
            <person name="Brutnell T.P."/>
            <person name="Doust A.N."/>
            <person name="Tuskan G.A."/>
            <person name="Rokhsar D."/>
            <person name="Devos K.M."/>
        </authorList>
    </citation>
    <scope>NUCLEOTIDE SEQUENCE [LARGE SCALE GENOMIC DNA]</scope>
    <source>
        <strain evidence="2">cv. Yugu1</strain>
    </source>
</reference>
<dbReference type="EMBL" id="AGNK02004319">
    <property type="status" value="NOT_ANNOTATED_CDS"/>
    <property type="molecule type" value="Genomic_DNA"/>
</dbReference>
<name>K3YFH0_SETIT</name>
<dbReference type="EnsemblPlants" id="KQK97060">
    <property type="protein sequence ID" value="KQK97060"/>
    <property type="gene ID" value="SETIT_012988mg"/>
</dbReference>
<reference evidence="1" key="2">
    <citation type="submission" date="2018-08" db="UniProtKB">
        <authorList>
            <consortium name="EnsemblPlants"/>
        </authorList>
    </citation>
    <scope>IDENTIFICATION</scope>
    <source>
        <strain evidence="1">Yugu1</strain>
    </source>
</reference>
<evidence type="ECO:0000313" key="2">
    <source>
        <dbReference type="Proteomes" id="UP000004995"/>
    </source>
</evidence>
<keyword evidence="2" id="KW-1185">Reference proteome</keyword>
<dbReference type="AlphaFoldDB" id="K3YFH0"/>
<protein>
    <submittedName>
        <fullName evidence="1">Uncharacterized protein</fullName>
    </submittedName>
</protein>
<sequence>MKIQGAGVTTVFTSHFICAAKWESNDGVILQFHTEHVVAFVHEIEDT</sequence>
<proteinExistence type="predicted"/>
<accession>K3YFH0</accession>
<organism evidence="1 2">
    <name type="scientific">Setaria italica</name>
    <name type="common">Foxtail millet</name>
    <name type="synonym">Panicum italicum</name>
    <dbReference type="NCBI Taxonomy" id="4555"/>
    <lineage>
        <taxon>Eukaryota</taxon>
        <taxon>Viridiplantae</taxon>
        <taxon>Streptophyta</taxon>
        <taxon>Embryophyta</taxon>
        <taxon>Tracheophyta</taxon>
        <taxon>Spermatophyta</taxon>
        <taxon>Magnoliopsida</taxon>
        <taxon>Liliopsida</taxon>
        <taxon>Poales</taxon>
        <taxon>Poaceae</taxon>
        <taxon>PACMAD clade</taxon>
        <taxon>Panicoideae</taxon>
        <taxon>Panicodae</taxon>
        <taxon>Paniceae</taxon>
        <taxon>Cenchrinae</taxon>
        <taxon>Setaria</taxon>
    </lineage>
</organism>
<evidence type="ECO:0000313" key="1">
    <source>
        <dbReference type="EnsemblPlants" id="KQK97060"/>
    </source>
</evidence>
<dbReference type="Proteomes" id="UP000004995">
    <property type="component" value="Unassembled WGS sequence"/>
</dbReference>
<dbReference type="InParanoid" id="K3YFH0"/>
<dbReference type="HOGENOM" id="CLU_3176360_0_0_1"/>
<dbReference type="Gramene" id="KQK97060">
    <property type="protein sequence ID" value="KQK97060"/>
    <property type="gene ID" value="SETIT_012988mg"/>
</dbReference>